<protein>
    <submittedName>
        <fullName evidence="1">Uncharacterized protein</fullName>
    </submittedName>
</protein>
<reference evidence="1 2" key="1">
    <citation type="submission" date="2024-05" db="EMBL/GenBank/DDBJ databases">
        <authorList>
            <person name="Wallberg A."/>
        </authorList>
    </citation>
    <scope>NUCLEOTIDE SEQUENCE [LARGE SCALE GENOMIC DNA]</scope>
</reference>
<accession>A0AAV2R4L6</accession>
<dbReference type="AlphaFoldDB" id="A0AAV2R4L6"/>
<evidence type="ECO:0000313" key="2">
    <source>
        <dbReference type="Proteomes" id="UP001497623"/>
    </source>
</evidence>
<dbReference type="EMBL" id="CAXKWB010013822">
    <property type="protein sequence ID" value="CAL4108659.1"/>
    <property type="molecule type" value="Genomic_DNA"/>
</dbReference>
<organism evidence="1 2">
    <name type="scientific">Meganyctiphanes norvegica</name>
    <name type="common">Northern krill</name>
    <name type="synonym">Thysanopoda norvegica</name>
    <dbReference type="NCBI Taxonomy" id="48144"/>
    <lineage>
        <taxon>Eukaryota</taxon>
        <taxon>Metazoa</taxon>
        <taxon>Ecdysozoa</taxon>
        <taxon>Arthropoda</taxon>
        <taxon>Crustacea</taxon>
        <taxon>Multicrustacea</taxon>
        <taxon>Malacostraca</taxon>
        <taxon>Eumalacostraca</taxon>
        <taxon>Eucarida</taxon>
        <taxon>Euphausiacea</taxon>
        <taxon>Euphausiidae</taxon>
        <taxon>Meganyctiphanes</taxon>
    </lineage>
</organism>
<evidence type="ECO:0000313" key="1">
    <source>
        <dbReference type="EMBL" id="CAL4108659.1"/>
    </source>
</evidence>
<sequence length="256" mass="29294">MVSGMESQQSLTFPFNTKIDLLTAKKDLTIKLTPHDTNTDELLSFVNLPFTVRAPINIAPRLSAVDDFKVVRIGPGFNTRSPIIPASGMKVSSVWDGDVDYIFRQENINNFLTSLIPDVMPPTIKYFKWTMDLDQDQSESKSFTMSFNYVRSGKEPVSYDLPEFPSDPLPLESATTTTTTTMKPTTTTKAQETFNGFTNRRRQRTFLDRITSRLHQRGRYQKFQPPIERENFEPAWKEKEKKINQIQSGFTFLGGN</sequence>
<keyword evidence="2" id="KW-1185">Reference proteome</keyword>
<comment type="caution">
    <text evidence="1">The sequence shown here is derived from an EMBL/GenBank/DDBJ whole genome shotgun (WGS) entry which is preliminary data.</text>
</comment>
<name>A0AAV2R4L6_MEGNR</name>
<gene>
    <name evidence="1" type="ORF">MNOR_LOCUS18949</name>
</gene>
<dbReference type="Proteomes" id="UP001497623">
    <property type="component" value="Unassembled WGS sequence"/>
</dbReference>
<feature type="non-terminal residue" evidence="1">
    <location>
        <position position="256"/>
    </location>
</feature>
<proteinExistence type="predicted"/>